<name>A0A418XKW5_9PSED</name>
<protein>
    <submittedName>
        <fullName evidence="1">Uncharacterized protein</fullName>
    </submittedName>
</protein>
<evidence type="ECO:0000313" key="2">
    <source>
        <dbReference type="Proteomes" id="UP000284021"/>
    </source>
</evidence>
<gene>
    <name evidence="1" type="ORF">D3879_07335</name>
</gene>
<reference evidence="1 2" key="1">
    <citation type="submission" date="2018-09" db="EMBL/GenBank/DDBJ databases">
        <authorList>
            <person name="Zhu H."/>
        </authorList>
    </citation>
    <scope>NUCLEOTIDE SEQUENCE [LARGE SCALE GENOMIC DNA]</scope>
    <source>
        <strain evidence="1 2">K1S02-6</strain>
    </source>
</reference>
<dbReference type="EMBL" id="QYUR01000002">
    <property type="protein sequence ID" value="RJG13076.1"/>
    <property type="molecule type" value="Genomic_DNA"/>
</dbReference>
<organism evidence="1 2">
    <name type="scientific">Pseudomonas cavernicola</name>
    <dbReference type="NCBI Taxonomy" id="2320866"/>
    <lineage>
        <taxon>Bacteria</taxon>
        <taxon>Pseudomonadati</taxon>
        <taxon>Pseudomonadota</taxon>
        <taxon>Gammaproteobacteria</taxon>
        <taxon>Pseudomonadales</taxon>
        <taxon>Pseudomonadaceae</taxon>
        <taxon>Pseudomonas</taxon>
    </lineage>
</organism>
<comment type="caution">
    <text evidence="1">The sequence shown here is derived from an EMBL/GenBank/DDBJ whole genome shotgun (WGS) entry which is preliminary data.</text>
</comment>
<dbReference type="AlphaFoldDB" id="A0A418XKW5"/>
<accession>A0A418XKW5</accession>
<sequence>MVVPCQGLQRGMAPFQAQPEGPGLLLCRAALLVVHLEQPNHTPRALPCATAGSGAAFIKRQQSLKIPRMDLKMQKANQSPEKTREHCRAGALGYFSAPTRTVSEPKWGVYR</sequence>
<proteinExistence type="predicted"/>
<keyword evidence="2" id="KW-1185">Reference proteome</keyword>
<dbReference type="Proteomes" id="UP000284021">
    <property type="component" value="Unassembled WGS sequence"/>
</dbReference>
<evidence type="ECO:0000313" key="1">
    <source>
        <dbReference type="EMBL" id="RJG13076.1"/>
    </source>
</evidence>